<accession>A0A5D4GVX6</accession>
<evidence type="ECO:0008006" key="5">
    <source>
        <dbReference type="Google" id="ProtNLM"/>
    </source>
</evidence>
<dbReference type="EMBL" id="VSZS01000063">
    <property type="protein sequence ID" value="TYR32063.1"/>
    <property type="molecule type" value="Genomic_DNA"/>
</dbReference>
<evidence type="ECO:0000313" key="4">
    <source>
        <dbReference type="Proteomes" id="UP000323258"/>
    </source>
</evidence>
<feature type="coiled-coil region" evidence="1">
    <location>
        <begin position="287"/>
        <end position="321"/>
    </location>
</feature>
<feature type="coiled-coil region" evidence="1">
    <location>
        <begin position="376"/>
        <end position="453"/>
    </location>
</feature>
<keyword evidence="4" id="KW-1185">Reference proteome</keyword>
<feature type="compositionally biased region" description="Basic and acidic residues" evidence="2">
    <location>
        <begin position="558"/>
        <end position="571"/>
    </location>
</feature>
<dbReference type="GO" id="GO:0004713">
    <property type="term" value="F:protein tyrosine kinase activity"/>
    <property type="evidence" value="ECO:0007669"/>
    <property type="project" value="TreeGrafter"/>
</dbReference>
<dbReference type="RefSeq" id="WP_148915221.1">
    <property type="nucleotide sequence ID" value="NZ_VSZS01000063.1"/>
</dbReference>
<keyword evidence="1" id="KW-0175">Coiled coil</keyword>
<reference evidence="3 4" key="2">
    <citation type="submission" date="2019-09" db="EMBL/GenBank/DDBJ databases">
        <title>Mesorhizobium sp. MaA-C15 isolated from Microcystis aeruginosa.</title>
        <authorList>
            <person name="Jeong S.E."/>
            <person name="Jin H.M."/>
            <person name="Jeon C.O."/>
        </authorList>
    </citation>
    <scope>NUCLEOTIDE SEQUENCE [LARGE SCALE GENOMIC DNA]</scope>
    <source>
        <strain evidence="3 4">MaA-C15</strain>
    </source>
</reference>
<organism evidence="3 4">
    <name type="scientific">Neoaquamicrobium microcysteis</name>
    <dbReference type="NCBI Taxonomy" id="2682781"/>
    <lineage>
        <taxon>Bacteria</taxon>
        <taxon>Pseudomonadati</taxon>
        <taxon>Pseudomonadota</taxon>
        <taxon>Alphaproteobacteria</taxon>
        <taxon>Hyphomicrobiales</taxon>
        <taxon>Phyllobacteriaceae</taxon>
        <taxon>Neoaquamicrobium</taxon>
    </lineage>
</organism>
<dbReference type="GO" id="GO:0005886">
    <property type="term" value="C:plasma membrane"/>
    <property type="evidence" value="ECO:0007669"/>
    <property type="project" value="TreeGrafter"/>
</dbReference>
<feature type="region of interest" description="Disordered" evidence="2">
    <location>
        <begin position="540"/>
        <end position="571"/>
    </location>
</feature>
<protein>
    <recommendedName>
        <fullName evidence="5">Succinoglycan biosynthesis protein exop</fullName>
    </recommendedName>
</protein>
<evidence type="ECO:0000256" key="1">
    <source>
        <dbReference type="SAM" id="Coils"/>
    </source>
</evidence>
<reference evidence="3 4" key="1">
    <citation type="submission" date="2019-08" db="EMBL/GenBank/DDBJ databases">
        <authorList>
            <person name="Seo Y.L."/>
        </authorList>
    </citation>
    <scope>NUCLEOTIDE SEQUENCE [LARGE SCALE GENOMIC DNA]</scope>
    <source>
        <strain evidence="3 4">MaA-C15</strain>
    </source>
</reference>
<comment type="caution">
    <text evidence="3">The sequence shown here is derived from an EMBL/GenBank/DDBJ whole genome shotgun (WGS) entry which is preliminary data.</text>
</comment>
<gene>
    <name evidence="3" type="ORF">FY036_13340</name>
</gene>
<dbReference type="AlphaFoldDB" id="A0A5D4GVX6"/>
<sequence length="752" mass="80389">MSSLLAIRPDDDPALRHARARALREARSSQQLDTPLRHPDAEEELRVEAAPLYEPRRRLRDLLFGRTARATENDAADAHAQSLAHDVREEAEVYRTEQVETEAVVPPQRKHSAARTVIGLTLSGAVVGAGLALAWPKAYVARSEMLIDPQAAQSGSAGSALSSEAAFALVDNQLRVLRSGTMLNAAVERLNLTADPEFNGEATGPFGLGGTIAGLGDLVAGDGASVMERRRRHAVDTLDKAVQANRVGGSSVIAVTASTGDPQKSALVANTISELFLADAGNAAGSAGEMTSRLADLRAGVEEAERAIEAYKAQNGLVDAQGRLITDDEIVRLGERLSAAQARTVELNARAASTRDANVDSIVTGSLPEQYASPTLTELRARYADAKQQADRSAVKLGPRHPELLAAEAELEGARQEIAGELRRIASALQTELTRAVRQEQELASQLAQMKERQGDIGGEMVALRELQREADARRSVYEQSLRAAQTGGQASAAGGASLISRAEPPLQATGPSLPGFSVAGGLAGLLAGLGLAGWRRARERDGVKETALESTQTVSARKTETYDPRIEPDDLRAAQEVKDMNSYPPYYYQPATDQAAPAQAPHLYPQQQMQGHPAHAQPVPPMPAGGGPAAPHPAAWHPQAPMMPAPGWHASYHPMPPQYYAPPPYAPPAQHYYSAPPAYPAHPAAYAPQQPAYAPPPPAARHAADEAFDQDAYIDDSTDAAIQEIRQSLREFRDAIEDFADSRPARRRYGT</sequence>
<evidence type="ECO:0000313" key="3">
    <source>
        <dbReference type="EMBL" id="TYR32063.1"/>
    </source>
</evidence>
<dbReference type="Proteomes" id="UP000323258">
    <property type="component" value="Unassembled WGS sequence"/>
</dbReference>
<dbReference type="OrthoDB" id="230260at2"/>
<evidence type="ECO:0000256" key="2">
    <source>
        <dbReference type="SAM" id="MobiDB-lite"/>
    </source>
</evidence>
<dbReference type="InterPro" id="IPR050445">
    <property type="entry name" value="Bact_polysacc_biosynth/exp"/>
</dbReference>
<dbReference type="PANTHER" id="PTHR32309">
    <property type="entry name" value="TYROSINE-PROTEIN KINASE"/>
    <property type="match status" value="1"/>
</dbReference>
<feature type="region of interest" description="Disordered" evidence="2">
    <location>
        <begin position="606"/>
        <end position="634"/>
    </location>
</feature>
<name>A0A5D4GVX6_9HYPH</name>
<dbReference type="PANTHER" id="PTHR32309:SF13">
    <property type="entry name" value="FERRIC ENTEROBACTIN TRANSPORT PROTEIN FEPE"/>
    <property type="match status" value="1"/>
</dbReference>
<proteinExistence type="predicted"/>